<dbReference type="EMBL" id="QZEW01000026">
    <property type="protein sequence ID" value="RJL18201.1"/>
    <property type="molecule type" value="Genomic_DNA"/>
</dbReference>
<comment type="caution">
    <text evidence="1">The sequence shown here is derived from an EMBL/GenBank/DDBJ whole genome shotgun (WGS) entry which is preliminary data.</text>
</comment>
<dbReference type="OrthoDB" id="7773837at2"/>
<keyword evidence="2" id="KW-1185">Reference proteome</keyword>
<dbReference type="AlphaFoldDB" id="A0A419A886"/>
<gene>
    <name evidence="1" type="ORF">D3P05_07600</name>
</gene>
<accession>A0A419A886</accession>
<reference evidence="2" key="1">
    <citation type="submission" date="2018-09" db="EMBL/GenBank/DDBJ databases">
        <title>Paracoccus onubensis nov. sp. a moderate halophilic bacterium isolated from Gruta de las Maravillas (Aracena, Spain).</title>
        <authorList>
            <person name="Jurado V."/>
            <person name="Gutierrez-Patricio S."/>
            <person name="Gonzalez-Pimentel J.L."/>
            <person name="Miller A.Z."/>
            <person name="Laiz L."/>
            <person name="Saiz-Jimenez C."/>
        </authorList>
    </citation>
    <scope>NUCLEOTIDE SEQUENCE [LARGE SCALE GENOMIC DNA]</scope>
    <source>
        <strain evidence="2">DSM 26381</strain>
    </source>
</reference>
<name>A0A419A886_9RHOB</name>
<evidence type="ECO:0000313" key="2">
    <source>
        <dbReference type="Proteomes" id="UP000283587"/>
    </source>
</evidence>
<protein>
    <submittedName>
        <fullName evidence="1">Uncharacterized protein</fullName>
    </submittedName>
</protein>
<sequence length="191" mass="20685">MSPAVIKLESFTASLPGKRGGAGFTRDDLDLAYADGLADGRSQRLDEDVQSLRSGLERLAEALAADEARRAALREEAVQALAPVLSAILDMLVPSAQSRRMEEALLAELHRLAGLTAPLRCRITCNPGLRGMVERCLQEAGLDQVELEGCDSDRISLSLEGGRIEFSADRVAQDIRALVAEITESEETWTH</sequence>
<proteinExistence type="predicted"/>
<organism evidence="1 2">
    <name type="scientific">Paracoccus siganidrum</name>
    <dbReference type="NCBI Taxonomy" id="1276757"/>
    <lineage>
        <taxon>Bacteria</taxon>
        <taxon>Pseudomonadati</taxon>
        <taxon>Pseudomonadota</taxon>
        <taxon>Alphaproteobacteria</taxon>
        <taxon>Rhodobacterales</taxon>
        <taxon>Paracoccaceae</taxon>
        <taxon>Paracoccus</taxon>
    </lineage>
</organism>
<dbReference type="RefSeq" id="WP_119897579.1">
    <property type="nucleotide sequence ID" value="NZ_QNRC01000013.1"/>
</dbReference>
<dbReference type="Proteomes" id="UP000283587">
    <property type="component" value="Unassembled WGS sequence"/>
</dbReference>
<evidence type="ECO:0000313" key="1">
    <source>
        <dbReference type="EMBL" id="RJL18201.1"/>
    </source>
</evidence>